<dbReference type="Gene3D" id="1.20.120.80">
    <property type="entry name" value="Cytochrome c oxidase, subunit III, four-helix bundle"/>
    <property type="match status" value="1"/>
</dbReference>
<comment type="function">
    <text evidence="8">Component of the cytochrome c oxidase, the last enzyme in the mitochondrial electron transport chain which drives oxidative phosphorylation. The respiratory chain contains 3 multisubunit complexes succinate dehydrogenase (complex II, CII), ubiquinol-cytochrome c oxidoreductase (cytochrome b-c1 complex, complex III, CIII) and cytochrome c oxidase (complex IV, CIV), that cooperate to transfer electrons derived from NADH and succinate to molecular oxygen, creating an electrochemical gradient over the inner membrane that drives transmembrane transport and the ATP synthase. Cytochrome c oxidase is the component of the respiratory chain that catalyzes the reduction of oxygen to water. Electrons originating from reduced cytochrome c in the intermembrane space (IMS) are transferred via the dinuclear copper A center (CU(A)) of subunit 2 and heme A of subunit 1 to the active site in subunit 1, a binuclear center (BNC) formed by heme A3 and copper B (CU(B)). The BNC reduces molecular oxygen to 2 water molecules using 4 electrons from cytochrome c in the IMS and 4 protons from the mitochondrial matrix.</text>
</comment>
<evidence type="ECO:0000256" key="1">
    <source>
        <dbReference type="ARBA" id="ARBA00004141"/>
    </source>
</evidence>
<proteinExistence type="inferred from homology"/>
<dbReference type="EMBL" id="MK455837">
    <property type="protein sequence ID" value="QGI24377.1"/>
    <property type="molecule type" value="Genomic_DNA"/>
</dbReference>
<feature type="transmembrane region" description="Helical" evidence="9">
    <location>
        <begin position="77"/>
        <end position="98"/>
    </location>
</feature>
<feature type="transmembrane region" description="Helical" evidence="9">
    <location>
        <begin position="191"/>
        <end position="217"/>
    </location>
</feature>
<protein>
    <recommendedName>
        <fullName evidence="3 8">Cytochrome c oxidase subunit 3</fullName>
    </recommendedName>
</protein>
<organism evidence="11">
    <name type="scientific">Bipalium kewense</name>
    <dbReference type="NCBI Taxonomy" id="66750"/>
    <lineage>
        <taxon>Eukaryota</taxon>
        <taxon>Metazoa</taxon>
        <taxon>Spiralia</taxon>
        <taxon>Lophotrochozoa</taxon>
        <taxon>Platyhelminthes</taxon>
        <taxon>Rhabditophora</taxon>
        <taxon>Seriata</taxon>
        <taxon>Tricladida</taxon>
        <taxon>Continenticola</taxon>
        <taxon>Geoplanoidea</taxon>
        <taxon>Geoplanidae</taxon>
        <taxon>Bipaliinae</taxon>
        <taxon>Bipalium</taxon>
    </lineage>
</organism>
<evidence type="ECO:0000313" key="11">
    <source>
        <dbReference type="EMBL" id="QGI24377.1"/>
    </source>
</evidence>
<evidence type="ECO:0000256" key="5">
    <source>
        <dbReference type="ARBA" id="ARBA00022967"/>
    </source>
</evidence>
<feature type="transmembrane region" description="Helical" evidence="9">
    <location>
        <begin position="12"/>
        <end position="31"/>
    </location>
</feature>
<dbReference type="GO" id="GO:0016020">
    <property type="term" value="C:membrane"/>
    <property type="evidence" value="ECO:0007669"/>
    <property type="project" value="UniProtKB-SubCell"/>
</dbReference>
<dbReference type="Pfam" id="PF00510">
    <property type="entry name" value="COX3"/>
    <property type="match status" value="1"/>
</dbReference>
<dbReference type="InterPro" id="IPR035973">
    <property type="entry name" value="Cyt_c_oxidase_su3-like_sf"/>
</dbReference>
<dbReference type="CTD" id="4514"/>
<keyword evidence="4 8" id="KW-0812">Transmembrane</keyword>
<evidence type="ECO:0000256" key="8">
    <source>
        <dbReference type="RuleBase" id="RU003375"/>
    </source>
</evidence>
<comment type="similarity">
    <text evidence="2 8">Belongs to the cytochrome c oxidase subunit 3 family.</text>
</comment>
<sequence length="262" mass="30416">MNTGFHLVSFSPWPVLVAFSVGGLLISSLFSMHYSSFFFFFFNFFILLVILILWFGDIEVESWTGWHSGIVISGLRMGIVLFIVSEILFFFSFFWSFFHNCWSPSISLNSWPPFGFESFLVDPYGFPLLNTILLLSSGVSITLAHHCIMYRLFFFSVFSIVLTLFFGLLFLDVQFEEYTLSNFSINNLIYGSIFFLLTGFHGFHVLVGFCMISYSLVRLLGSISISNNQHVGFEAAAWYWHFVDVVWIFLYFFIYWYGFIVG</sequence>
<dbReference type="GO" id="GO:0005739">
    <property type="term" value="C:mitochondrion"/>
    <property type="evidence" value="ECO:0007669"/>
    <property type="project" value="TreeGrafter"/>
</dbReference>
<dbReference type="InterPro" id="IPR000298">
    <property type="entry name" value="Cyt_c_oxidase-like_su3"/>
</dbReference>
<feature type="transmembrane region" description="Helical" evidence="9">
    <location>
        <begin position="238"/>
        <end position="258"/>
    </location>
</feature>
<evidence type="ECO:0000256" key="2">
    <source>
        <dbReference type="ARBA" id="ARBA00010581"/>
    </source>
</evidence>
<dbReference type="CDD" id="cd01665">
    <property type="entry name" value="Cyt_c_Oxidase_III"/>
    <property type="match status" value="1"/>
</dbReference>
<keyword evidence="7 9" id="KW-0472">Membrane</keyword>
<evidence type="ECO:0000256" key="9">
    <source>
        <dbReference type="SAM" id="Phobius"/>
    </source>
</evidence>
<feature type="domain" description="Heme-copper oxidase subunit III family profile" evidence="10">
    <location>
        <begin position="1"/>
        <end position="259"/>
    </location>
</feature>
<dbReference type="PANTHER" id="PTHR11403">
    <property type="entry name" value="CYTOCHROME C OXIDASE SUBUNIT III"/>
    <property type="match status" value="1"/>
</dbReference>
<evidence type="ECO:0000256" key="3">
    <source>
        <dbReference type="ARBA" id="ARBA00015944"/>
    </source>
</evidence>
<comment type="subcellular location">
    <subcellularLocation>
        <location evidence="1">Membrane</location>
        <topology evidence="1">Multi-pass membrane protein</topology>
    </subcellularLocation>
</comment>
<dbReference type="AlphaFoldDB" id="A0A649UBB0"/>
<dbReference type="PROSITE" id="PS50253">
    <property type="entry name" value="COX3"/>
    <property type="match status" value="1"/>
</dbReference>
<feature type="transmembrane region" description="Helical" evidence="9">
    <location>
        <begin position="124"/>
        <end position="145"/>
    </location>
</feature>
<dbReference type="RefSeq" id="YP_009711067.1">
    <property type="nucleotide sequence ID" value="NC_045216.1"/>
</dbReference>
<dbReference type="InterPro" id="IPR033945">
    <property type="entry name" value="Cyt_c_oxase_su3_dom"/>
</dbReference>
<accession>A0A649UBB0</accession>
<dbReference type="GeneID" id="42438708"/>
<dbReference type="PANTHER" id="PTHR11403:SF7">
    <property type="entry name" value="CYTOCHROME C OXIDASE SUBUNIT 3"/>
    <property type="match status" value="1"/>
</dbReference>
<feature type="transmembrane region" description="Helical" evidence="9">
    <location>
        <begin position="152"/>
        <end position="171"/>
    </location>
</feature>
<evidence type="ECO:0000259" key="10">
    <source>
        <dbReference type="PROSITE" id="PS50253"/>
    </source>
</evidence>
<dbReference type="GO" id="GO:0004129">
    <property type="term" value="F:cytochrome-c oxidase activity"/>
    <property type="evidence" value="ECO:0007669"/>
    <property type="project" value="InterPro"/>
</dbReference>
<dbReference type="SUPFAM" id="SSF81452">
    <property type="entry name" value="Cytochrome c oxidase subunit III-like"/>
    <property type="match status" value="1"/>
</dbReference>
<evidence type="ECO:0000256" key="6">
    <source>
        <dbReference type="ARBA" id="ARBA00022989"/>
    </source>
</evidence>
<dbReference type="Gene3D" id="1.10.287.70">
    <property type="match status" value="1"/>
</dbReference>
<gene>
    <name evidence="11" type="primary">COX3</name>
</gene>
<keyword evidence="8 11" id="KW-0496">Mitochondrion</keyword>
<evidence type="ECO:0000256" key="7">
    <source>
        <dbReference type="ARBA" id="ARBA00023136"/>
    </source>
</evidence>
<reference evidence="11" key="1">
    <citation type="journal article" date="2019" name="Mitochondrial DNA Part B Resour">
        <title>Complete mitogenome of the giant invasive hammerhead flatworm Bipalium kewense.</title>
        <authorList>
            <person name="Gastineau R."/>
            <person name="Justine J.-L."/>
            <person name="Lemieux C."/>
            <person name="Turmel M."/>
            <person name="Witkowski A."/>
        </authorList>
    </citation>
    <scope>NUCLEOTIDE SEQUENCE</scope>
</reference>
<name>A0A649UBB0_9PLAT</name>
<geneLocation type="mitochondrion" evidence="11"/>
<keyword evidence="6 9" id="KW-1133">Transmembrane helix</keyword>
<keyword evidence="5" id="KW-1278">Translocase</keyword>
<dbReference type="GO" id="GO:0006123">
    <property type="term" value="P:mitochondrial electron transport, cytochrome c to oxygen"/>
    <property type="evidence" value="ECO:0007669"/>
    <property type="project" value="TreeGrafter"/>
</dbReference>
<dbReference type="InterPro" id="IPR013833">
    <property type="entry name" value="Cyt_c_oxidase_su3_a-hlx"/>
</dbReference>
<evidence type="ECO:0000256" key="4">
    <source>
        <dbReference type="ARBA" id="ARBA00022692"/>
    </source>
</evidence>
<feature type="transmembrane region" description="Helical" evidence="9">
    <location>
        <begin position="37"/>
        <end position="56"/>
    </location>
</feature>
<dbReference type="InterPro" id="IPR024791">
    <property type="entry name" value="Cyt_c/ubiquinol_Oxase_su3"/>
</dbReference>